<comment type="caution">
    <text evidence="5">The sequence shown here is derived from an EMBL/GenBank/DDBJ whole genome shotgun (WGS) entry which is preliminary data.</text>
</comment>
<dbReference type="CDD" id="cd01949">
    <property type="entry name" value="GGDEF"/>
    <property type="match status" value="1"/>
</dbReference>
<feature type="coiled-coil region" evidence="3">
    <location>
        <begin position="122"/>
        <end position="149"/>
    </location>
</feature>
<dbReference type="InterPro" id="IPR050469">
    <property type="entry name" value="Diguanylate_Cyclase"/>
</dbReference>
<dbReference type="RefSeq" id="WP_380795316.1">
    <property type="nucleotide sequence ID" value="NZ_JBHRVU010000004.1"/>
</dbReference>
<dbReference type="Gene3D" id="3.30.70.270">
    <property type="match status" value="1"/>
</dbReference>
<dbReference type="InterPro" id="IPR029787">
    <property type="entry name" value="Nucleotide_cyclase"/>
</dbReference>
<evidence type="ECO:0000256" key="1">
    <source>
        <dbReference type="ARBA" id="ARBA00012528"/>
    </source>
</evidence>
<sequence length="316" mass="34867">MTSYYQEARSALDFLEHHRLDPSVKNYDVALRYVMEPASKLARDIDDLTSGGLRLTVNAMMMLMQRHGTEDASIAIDHRERTVARQAQELGSLTSDAHDLTEALGRDVGEIVNQPDRSLINTDNLVTRLSAAERELAELRDEFVALRNAINLPGQPRADLGQDELTKALNQTGAWRILEPLLKEGHSYVLIMFIIDDLVSINARFGRDVGDNVLNAFAATLRQLFPKEDLIRWNGNEFLIVVTDASAMAARIQADEALTAFAARRLRLRGTGEWIGTVTASAGIVTSRGEEPEAILEMARSSALEAAEQGGNRTLG</sequence>
<evidence type="ECO:0000256" key="2">
    <source>
        <dbReference type="ARBA" id="ARBA00034247"/>
    </source>
</evidence>
<dbReference type="EC" id="2.7.7.65" evidence="1"/>
<dbReference type="EMBL" id="JBHRVU010000004">
    <property type="protein sequence ID" value="MFC3441420.1"/>
    <property type="molecule type" value="Genomic_DNA"/>
</dbReference>
<keyword evidence="5" id="KW-0548">Nucleotidyltransferase</keyword>
<evidence type="ECO:0000256" key="3">
    <source>
        <dbReference type="SAM" id="Coils"/>
    </source>
</evidence>
<keyword evidence="3" id="KW-0175">Coiled coil</keyword>
<dbReference type="PANTHER" id="PTHR45138">
    <property type="entry name" value="REGULATORY COMPONENTS OF SENSORY TRANSDUCTION SYSTEM"/>
    <property type="match status" value="1"/>
</dbReference>
<reference evidence="6" key="1">
    <citation type="journal article" date="2019" name="Int. J. Syst. Evol. Microbiol.">
        <title>The Global Catalogue of Microorganisms (GCM) 10K type strain sequencing project: providing services to taxonomists for standard genome sequencing and annotation.</title>
        <authorList>
            <consortium name="The Broad Institute Genomics Platform"/>
            <consortium name="The Broad Institute Genome Sequencing Center for Infectious Disease"/>
            <person name="Wu L."/>
            <person name="Ma J."/>
        </authorList>
    </citation>
    <scope>NUCLEOTIDE SEQUENCE [LARGE SCALE GENOMIC DNA]</scope>
    <source>
        <strain evidence="6">CCM 7491</strain>
    </source>
</reference>
<dbReference type="Pfam" id="PF00990">
    <property type="entry name" value="GGDEF"/>
    <property type="match status" value="1"/>
</dbReference>
<dbReference type="NCBIfam" id="TIGR00254">
    <property type="entry name" value="GGDEF"/>
    <property type="match status" value="1"/>
</dbReference>
<gene>
    <name evidence="5" type="ORF">ACFOKF_09485</name>
</gene>
<dbReference type="GO" id="GO:0052621">
    <property type="term" value="F:diguanylate cyclase activity"/>
    <property type="evidence" value="ECO:0007669"/>
    <property type="project" value="UniProtKB-EC"/>
</dbReference>
<dbReference type="SMART" id="SM00267">
    <property type="entry name" value="GGDEF"/>
    <property type="match status" value="1"/>
</dbReference>
<evidence type="ECO:0000313" key="5">
    <source>
        <dbReference type="EMBL" id="MFC3441420.1"/>
    </source>
</evidence>
<dbReference type="InterPro" id="IPR000160">
    <property type="entry name" value="GGDEF_dom"/>
</dbReference>
<feature type="domain" description="GGDEF" evidence="4">
    <location>
        <begin position="186"/>
        <end position="316"/>
    </location>
</feature>
<evidence type="ECO:0000313" key="6">
    <source>
        <dbReference type="Proteomes" id="UP001595681"/>
    </source>
</evidence>
<keyword evidence="6" id="KW-1185">Reference proteome</keyword>
<proteinExistence type="predicted"/>
<protein>
    <recommendedName>
        <fullName evidence="1">diguanylate cyclase</fullName>
        <ecNumber evidence="1">2.7.7.65</ecNumber>
    </recommendedName>
</protein>
<comment type="catalytic activity">
    <reaction evidence="2">
        <text>2 GTP = 3',3'-c-di-GMP + 2 diphosphate</text>
        <dbReference type="Rhea" id="RHEA:24898"/>
        <dbReference type="ChEBI" id="CHEBI:33019"/>
        <dbReference type="ChEBI" id="CHEBI:37565"/>
        <dbReference type="ChEBI" id="CHEBI:58805"/>
        <dbReference type="EC" id="2.7.7.65"/>
    </reaction>
</comment>
<organism evidence="5 6">
    <name type="scientific">Sphingobium rhizovicinum</name>
    <dbReference type="NCBI Taxonomy" id="432308"/>
    <lineage>
        <taxon>Bacteria</taxon>
        <taxon>Pseudomonadati</taxon>
        <taxon>Pseudomonadota</taxon>
        <taxon>Alphaproteobacteria</taxon>
        <taxon>Sphingomonadales</taxon>
        <taxon>Sphingomonadaceae</taxon>
        <taxon>Sphingobium</taxon>
    </lineage>
</organism>
<dbReference type="InterPro" id="IPR043128">
    <property type="entry name" value="Rev_trsase/Diguanyl_cyclase"/>
</dbReference>
<name>A0ABV7NDU6_9SPHN</name>
<evidence type="ECO:0000259" key="4">
    <source>
        <dbReference type="PROSITE" id="PS50887"/>
    </source>
</evidence>
<dbReference type="Proteomes" id="UP001595681">
    <property type="component" value="Unassembled WGS sequence"/>
</dbReference>
<dbReference type="PROSITE" id="PS50887">
    <property type="entry name" value="GGDEF"/>
    <property type="match status" value="1"/>
</dbReference>
<keyword evidence="5" id="KW-0808">Transferase</keyword>
<dbReference type="PANTHER" id="PTHR45138:SF9">
    <property type="entry name" value="DIGUANYLATE CYCLASE DGCM-RELATED"/>
    <property type="match status" value="1"/>
</dbReference>
<dbReference type="SUPFAM" id="SSF55073">
    <property type="entry name" value="Nucleotide cyclase"/>
    <property type="match status" value="1"/>
</dbReference>
<accession>A0ABV7NDU6</accession>